<feature type="compositionally biased region" description="Basic residues" evidence="1">
    <location>
        <begin position="1"/>
        <end position="17"/>
    </location>
</feature>
<reference evidence="2 3" key="1">
    <citation type="submission" date="2006-09" db="EMBL/GenBank/DDBJ databases">
        <title>Sequence and annotation of the 288-kb ATCV-1 virus that infects an endosymbiotic Chlorella strain of the heliozoon Acanthocystis turfacea.</title>
        <authorList>
            <person name="Fitzgerald L.A."/>
            <person name="Graves M.V."/>
            <person name="Li X."/>
            <person name="Pfitzner A.J.P."/>
            <person name="Hartigan J."/>
            <person name="Van Etten J.L."/>
        </authorList>
    </citation>
    <scope>NUCLEOTIDE SEQUENCE [LARGE SCALE GENOMIC DNA]</scope>
    <source>
        <strain evidence="2 3">ATCV-1</strain>
    </source>
</reference>
<organism evidence="2 3">
    <name type="scientific">Chlorovirus heliozoae</name>
    <dbReference type="NCBI Taxonomy" id="322019"/>
    <lineage>
        <taxon>Viruses</taxon>
        <taxon>Varidnaviria</taxon>
        <taxon>Bamfordvirae</taxon>
        <taxon>Nucleocytoviricota</taxon>
        <taxon>Megaviricetes</taxon>
        <taxon>Algavirales</taxon>
        <taxon>Phycodnaviridae</taxon>
        <taxon>Chlorovirus</taxon>
    </lineage>
</organism>
<dbReference type="GeneID" id="5470678"/>
<gene>
    <name evidence="2" type="primary">z742R</name>
    <name evidence="2" type="ORF">ATCV1_z742R</name>
</gene>
<dbReference type="Proteomes" id="UP000202420">
    <property type="component" value="Segment"/>
</dbReference>
<evidence type="ECO:0000313" key="3">
    <source>
        <dbReference type="Proteomes" id="UP000202420"/>
    </source>
</evidence>
<evidence type="ECO:0000313" key="2">
    <source>
        <dbReference type="EMBL" id="ABT16876.1"/>
    </source>
</evidence>
<dbReference type="KEGG" id="vg:5470678"/>
<name>A7KA02_9PHYC</name>
<sequence>MRSRTKSVQRNGKRRLSRQPSGLFASLMHRASTLIVCQMACCNAGSVGLRRRLIMNSKLVQQTNR</sequence>
<feature type="region of interest" description="Disordered" evidence="1">
    <location>
        <begin position="1"/>
        <end position="22"/>
    </location>
</feature>
<dbReference type="EMBL" id="EF101928">
    <property type="protein sequence ID" value="ABT16876.1"/>
    <property type="molecule type" value="Genomic_DNA"/>
</dbReference>
<protein>
    <submittedName>
        <fullName evidence="2">Uncharacterized protein z742R</fullName>
    </submittedName>
</protein>
<evidence type="ECO:0000256" key="1">
    <source>
        <dbReference type="SAM" id="MobiDB-lite"/>
    </source>
</evidence>
<proteinExistence type="predicted"/>
<dbReference type="RefSeq" id="YP_001427223.1">
    <property type="nucleotide sequence ID" value="NC_008724.1"/>
</dbReference>
<accession>A7KA02</accession>
<keyword evidence="3" id="KW-1185">Reference proteome</keyword>